<dbReference type="Pfam" id="PF05569">
    <property type="entry name" value="Peptidase_M56"/>
    <property type="match status" value="1"/>
</dbReference>
<keyword evidence="2" id="KW-0812">Transmembrane</keyword>
<feature type="domain" description="Peptidase M56" evidence="3">
    <location>
        <begin position="14"/>
        <end position="332"/>
    </location>
</feature>
<evidence type="ECO:0000256" key="2">
    <source>
        <dbReference type="SAM" id="Phobius"/>
    </source>
</evidence>
<name>A0A062TXG7_9PROT</name>
<evidence type="ECO:0000313" key="5">
    <source>
        <dbReference type="Proteomes" id="UP000249123"/>
    </source>
</evidence>
<proteinExistence type="predicted"/>
<dbReference type="STRING" id="1280941.HY2_07410"/>
<dbReference type="AlphaFoldDB" id="A0A062TXG7"/>
<dbReference type="OrthoDB" id="7743548at2"/>
<keyword evidence="5" id="KW-1185">Reference proteome</keyword>
<feature type="compositionally biased region" description="Polar residues" evidence="1">
    <location>
        <begin position="648"/>
        <end position="661"/>
    </location>
</feature>
<organism evidence="4 5">
    <name type="scientific">Hyphomonas pacifica</name>
    <dbReference type="NCBI Taxonomy" id="1280941"/>
    <lineage>
        <taxon>Bacteria</taxon>
        <taxon>Pseudomonadati</taxon>
        <taxon>Pseudomonadota</taxon>
        <taxon>Alphaproteobacteria</taxon>
        <taxon>Hyphomonadales</taxon>
        <taxon>Hyphomonadaceae</taxon>
        <taxon>Hyphomonas</taxon>
    </lineage>
</organism>
<dbReference type="eggNOG" id="COG4219">
    <property type="taxonomic scope" value="Bacteria"/>
</dbReference>
<feature type="region of interest" description="Disordered" evidence="1">
    <location>
        <begin position="623"/>
        <end position="661"/>
    </location>
</feature>
<keyword evidence="2" id="KW-0472">Membrane</keyword>
<dbReference type="InterPro" id="IPR008756">
    <property type="entry name" value="Peptidase_M56"/>
</dbReference>
<accession>A0A062TXG7</accession>
<feature type="transmembrane region" description="Helical" evidence="2">
    <location>
        <begin position="38"/>
        <end position="56"/>
    </location>
</feature>
<dbReference type="RefSeq" id="WP_034824070.1">
    <property type="nucleotide sequence ID" value="NZ_AWFA01000003.1"/>
</dbReference>
<reference evidence="4 5" key="1">
    <citation type="submission" date="2013-04" db="EMBL/GenBank/DDBJ databases">
        <title>Hyphomonas sp. T24B3 Genome Sequencing.</title>
        <authorList>
            <person name="Lai Q."/>
            <person name="Shao Z."/>
        </authorList>
    </citation>
    <scope>NUCLEOTIDE SEQUENCE [LARGE SCALE GENOMIC DNA]</scope>
    <source>
        <strain evidence="4 5">T24B3</strain>
    </source>
</reference>
<sequence length="661" mass="72065">MITTLNTFDTAYAIQTVIAVSVLFALVLASRQFIARQFGASVAYALWAIPVIRLILPPISSPVSLPGLQGISPASSPAMTGTPGDAPAIVHSPEPNGITFQVVPAPPVPETMSTSVVVHSTDSGSTGLADLMGFLSDGAFWTFVLALWAGGAIYMMTRSWLAHHSFMQTLRREEQPASPALQALAEDVARQVGLKRMPQIATSFVSSGPLVSGLLRPTVLLPAWFEHDYNPVQQRAALAHELTHVKRGDLWALQVSEIVVACLWFNPLAYYARRAFRTDQEAACDSDVLNSGAATPHAYGQTLLKAVQITLPERLTAAASLPLTHALKERMIRMTNPTPSRSRRLMGAGLAGILGSAALVVTACTTATAEEKTAELAGESTSESLMLESGTVYINGKKIEDRQVVLLRDPMDGHGLPPGLDEEIKTLTLKIDAETAQLDELLADMPEMEFDFEGFDEELNQKMEFAFNFTEENMPKTDEEWEAWAKRIEEQAREWEVRAEAMSAQAEAVAARAEEKTQVWVARMEPRIKEIEARIQAHAAELETRIDTEYSDKLSASVEGTHLALTDLIEECKDAKLSDGETRIMEKVGGKAHDGKPVKVKIACVKGGPEALKASSTLNAVMSNPKLDEKEKETFRKKAEGKSKSKWEITTSHSSTSKTED</sequence>
<evidence type="ECO:0000259" key="3">
    <source>
        <dbReference type="Pfam" id="PF05569"/>
    </source>
</evidence>
<dbReference type="PANTHER" id="PTHR34978">
    <property type="entry name" value="POSSIBLE SENSOR-TRANSDUCER PROTEIN BLAR"/>
    <property type="match status" value="1"/>
</dbReference>
<gene>
    <name evidence="4" type="ORF">HY3_03245</name>
</gene>
<dbReference type="EMBL" id="AWFB01000034">
    <property type="protein sequence ID" value="RAN32356.1"/>
    <property type="molecule type" value="Genomic_DNA"/>
</dbReference>
<dbReference type="InterPro" id="IPR052173">
    <property type="entry name" value="Beta-lactam_resp_regulator"/>
</dbReference>
<feature type="transmembrane region" description="Helical" evidence="2">
    <location>
        <begin position="138"/>
        <end position="157"/>
    </location>
</feature>
<evidence type="ECO:0000256" key="1">
    <source>
        <dbReference type="SAM" id="MobiDB-lite"/>
    </source>
</evidence>
<dbReference type="PANTHER" id="PTHR34978:SF3">
    <property type="entry name" value="SLR0241 PROTEIN"/>
    <property type="match status" value="1"/>
</dbReference>
<keyword evidence="2" id="KW-1133">Transmembrane helix</keyword>
<dbReference type="CDD" id="cd07341">
    <property type="entry name" value="M56_BlaR1_MecR1_like"/>
    <property type="match status" value="1"/>
</dbReference>
<dbReference type="Proteomes" id="UP000249123">
    <property type="component" value="Unassembled WGS sequence"/>
</dbReference>
<feature type="transmembrane region" description="Helical" evidence="2">
    <location>
        <begin position="345"/>
        <end position="363"/>
    </location>
</feature>
<feature type="transmembrane region" description="Helical" evidence="2">
    <location>
        <begin position="12"/>
        <end position="29"/>
    </location>
</feature>
<comment type="caution">
    <text evidence="4">The sequence shown here is derived from an EMBL/GenBank/DDBJ whole genome shotgun (WGS) entry which is preliminary data.</text>
</comment>
<evidence type="ECO:0000313" key="4">
    <source>
        <dbReference type="EMBL" id="RAN32356.1"/>
    </source>
</evidence>
<feature type="compositionally biased region" description="Basic and acidic residues" evidence="1">
    <location>
        <begin position="626"/>
        <end position="647"/>
    </location>
</feature>
<protein>
    <recommendedName>
        <fullName evidence="3">Peptidase M56 domain-containing protein</fullName>
    </recommendedName>
</protein>